<dbReference type="InterPro" id="IPR051212">
    <property type="entry name" value="Type-I_RE_S_subunit"/>
</dbReference>
<keyword evidence="3" id="KW-1185">Reference proteome</keyword>
<sequence length="406" mass="46524">MPTQYKNEQNKKNKMSELYKLPAGWEWKKLETVLDVQNGYAFDSKLFNESKGMPLIRIRDLKNGYNTEVKFSGYYDEKFVVKKGDFLIGMDGDFICYVWKGMQALLNQRVCRLINFSEALEPKYVFYGINKYLTEIHRITSYVTVKHISSKQIKNIEFPLPPLAEQKRIVAKLDSLFEKIDKAIELHQQNITNTNTLMASTLDKTFKKLEGEYSKQKIESFSKVGTGVTPLKSRKDYYNGSINWITSKATGYDFVTEAEMLITDFAIKECRLKIYPKGTLVVALYGQGKTRGQVTELLIESATNQAVATIVVDKNQNNKYLKFFLKKSYLDLREKASGGTQANLNLTIMKNIEVPLPPLPIQQQTVEYLDSIATKVDKIKQLNEQKLESLKALKASILDKAFRGEL</sequence>
<dbReference type="GO" id="GO:0004519">
    <property type="term" value="F:endonuclease activity"/>
    <property type="evidence" value="ECO:0007669"/>
    <property type="project" value="UniProtKB-KW"/>
</dbReference>
<keyword evidence="2" id="KW-0255">Endonuclease</keyword>
<dbReference type="KEGG" id="fsr:KQR59_03645"/>
<dbReference type="GO" id="GO:0003677">
    <property type="term" value="F:DNA binding"/>
    <property type="evidence" value="ECO:0007669"/>
    <property type="project" value="InterPro"/>
</dbReference>
<dbReference type="PANTHER" id="PTHR43140">
    <property type="entry name" value="TYPE-1 RESTRICTION ENZYME ECOKI SPECIFICITY PROTEIN"/>
    <property type="match status" value="1"/>
</dbReference>
<dbReference type="REBASE" id="504584">
    <property type="entry name" value="S.FsaF75ORF3655P"/>
</dbReference>
<evidence type="ECO:0000313" key="2">
    <source>
        <dbReference type="EMBL" id="QWU99983.1"/>
    </source>
</evidence>
<evidence type="ECO:0000313" key="3">
    <source>
        <dbReference type="Proteomes" id="UP000683421"/>
    </source>
</evidence>
<dbReference type="EMBL" id="CP076680">
    <property type="protein sequence ID" value="QWU99983.1"/>
    <property type="molecule type" value="Genomic_DNA"/>
</dbReference>
<feature type="domain" description="Type I restriction modification DNA specificity" evidence="1">
    <location>
        <begin position="213"/>
        <end position="385"/>
    </location>
</feature>
<dbReference type="Pfam" id="PF01420">
    <property type="entry name" value="Methylase_S"/>
    <property type="match status" value="2"/>
</dbReference>
<reference evidence="2 3" key="1">
    <citation type="submission" date="2021-06" db="EMBL/GenBank/DDBJ databases">
        <title>Ulceroglandular infection and bacteremia caused by Francisella salimarina in an immunocompromised patient, France.</title>
        <authorList>
            <person name="Hennebique A."/>
            <person name="Caspar Y."/>
            <person name="Maurin M."/>
            <person name="Boisset S."/>
            <person name="Pelloux I."/>
            <person name="Gallego-Hernanz M.P."/>
            <person name="Burucoa C."/>
            <person name="Cazenave-Roblot F."/>
            <person name="Plouzeau C."/>
            <person name="Rammaert B."/>
        </authorList>
    </citation>
    <scope>NUCLEOTIDE SEQUENCE [LARGE SCALE GENOMIC DNA]</scope>
    <source>
        <strain evidence="2 3">CHUGA-F75</strain>
    </source>
</reference>
<protein>
    <submittedName>
        <fullName evidence="2">Restriction endonuclease subunit S</fullName>
        <ecNumber evidence="2">3.1.21.-</ecNumber>
    </submittedName>
</protein>
<name>A0AAJ4NQD3_9GAMM</name>
<dbReference type="CDD" id="cd17257">
    <property type="entry name" value="RMtype1_S_EcoBI-TRD1-CR1_like"/>
    <property type="match status" value="1"/>
</dbReference>
<feature type="domain" description="Type I restriction modification DNA specificity" evidence="1">
    <location>
        <begin position="22"/>
        <end position="181"/>
    </location>
</feature>
<proteinExistence type="predicted"/>
<dbReference type="PANTHER" id="PTHR43140:SF1">
    <property type="entry name" value="TYPE I RESTRICTION ENZYME ECOKI SPECIFICITY SUBUNIT"/>
    <property type="match status" value="1"/>
</dbReference>
<dbReference type="InterPro" id="IPR000055">
    <property type="entry name" value="Restrct_endonuc_typeI_TRD"/>
</dbReference>
<gene>
    <name evidence="2" type="ORF">KQR59_03645</name>
</gene>
<dbReference type="AlphaFoldDB" id="A0AAJ4NQD3"/>
<organism evidence="2 3">
    <name type="scientific">Francisella salimarina</name>
    <dbReference type="NCBI Taxonomy" id="2599927"/>
    <lineage>
        <taxon>Bacteria</taxon>
        <taxon>Pseudomonadati</taxon>
        <taxon>Pseudomonadota</taxon>
        <taxon>Gammaproteobacteria</taxon>
        <taxon>Thiotrichales</taxon>
        <taxon>Francisellaceae</taxon>
        <taxon>Francisella</taxon>
    </lineage>
</organism>
<accession>A0AAJ4NQD3</accession>
<keyword evidence="2" id="KW-0540">Nuclease</keyword>
<dbReference type="Proteomes" id="UP000683421">
    <property type="component" value="Chromosome"/>
</dbReference>
<keyword evidence="2" id="KW-0378">Hydrolase</keyword>
<dbReference type="GO" id="GO:0016787">
    <property type="term" value="F:hydrolase activity"/>
    <property type="evidence" value="ECO:0007669"/>
    <property type="project" value="UniProtKB-KW"/>
</dbReference>
<dbReference type="EC" id="3.1.21.-" evidence="2"/>
<evidence type="ECO:0000259" key="1">
    <source>
        <dbReference type="Pfam" id="PF01420"/>
    </source>
</evidence>